<comment type="caution">
    <text evidence="2">The sequence shown here is derived from an EMBL/GenBank/DDBJ whole genome shotgun (WGS) entry which is preliminary data.</text>
</comment>
<proteinExistence type="predicted"/>
<dbReference type="AlphaFoldDB" id="A0A9X0CT31"/>
<sequence>MKTIMGVLVFMLAVYERAVCNELYPISIFKDIAQDQNDYQNDDIEPASRKISRCVCIINNDVQWIETDIVGPYGFTKDKKKSSLYEWVSQPTFQGILGNKKFMADGTKALAFFKQNNDWNTMKATRSCLDLLYITAARYVLVTKILYEQSGYKLTPCVKTADKKYEIPDSGVCFPPPYGSTTCTSDYDVGLIGRDAGFLTRKFNDYFQAPTPNGFGKPSEVVFDTNIYAFTLEFALPFMFLKLPQTFISGVEVKEGLIDFKMQEVASAYYKVFKYDEYNFFDTLVTGAKNAMGKSVQLDKLNYWLGIFQTLPVKLRVQDFSNVPETLRTRHNAKYQELVEKMSKNGGYDPELIGTLAKALMYAAEAYHTRGAIRHVVGGTQLKVVDLSLRTPLSTTDLWVTIIENWGEANKEYNHYKTAPLVKTFLKMSKYMWRMFNAMRLIRNRIPPEERHTLVRFGEQFGDPEYLMWMWLQYKKKEVPEIPETVQTVNDIKSFLQQFGCDQLVLNVNQPLSAACLTKMNVKVNDYNVKLAALAIVKAPWKGGGPPTKKTM</sequence>
<feature type="signal peptide" evidence="1">
    <location>
        <begin position="1"/>
        <end position="20"/>
    </location>
</feature>
<name>A0A9X0CT31_9CNID</name>
<reference evidence="2" key="1">
    <citation type="submission" date="2023-01" db="EMBL/GenBank/DDBJ databases">
        <title>Genome assembly of the deep-sea coral Lophelia pertusa.</title>
        <authorList>
            <person name="Herrera S."/>
            <person name="Cordes E."/>
        </authorList>
    </citation>
    <scope>NUCLEOTIDE SEQUENCE</scope>
    <source>
        <strain evidence="2">USNM1676648</strain>
        <tissue evidence="2">Polyp</tissue>
    </source>
</reference>
<feature type="chain" id="PRO_5040797293" evidence="1">
    <location>
        <begin position="21"/>
        <end position="552"/>
    </location>
</feature>
<keyword evidence="1" id="KW-0732">Signal</keyword>
<dbReference type="Proteomes" id="UP001163046">
    <property type="component" value="Unassembled WGS sequence"/>
</dbReference>
<organism evidence="2 3">
    <name type="scientific">Desmophyllum pertusum</name>
    <dbReference type="NCBI Taxonomy" id="174260"/>
    <lineage>
        <taxon>Eukaryota</taxon>
        <taxon>Metazoa</taxon>
        <taxon>Cnidaria</taxon>
        <taxon>Anthozoa</taxon>
        <taxon>Hexacorallia</taxon>
        <taxon>Scleractinia</taxon>
        <taxon>Caryophylliina</taxon>
        <taxon>Caryophylliidae</taxon>
        <taxon>Desmophyllum</taxon>
    </lineage>
</organism>
<accession>A0A9X0CT31</accession>
<keyword evidence="3" id="KW-1185">Reference proteome</keyword>
<evidence type="ECO:0000313" key="2">
    <source>
        <dbReference type="EMBL" id="KAJ7375072.1"/>
    </source>
</evidence>
<dbReference type="EMBL" id="MU826826">
    <property type="protein sequence ID" value="KAJ7375072.1"/>
    <property type="molecule type" value="Genomic_DNA"/>
</dbReference>
<protein>
    <submittedName>
        <fullName evidence="2">Uncharacterized protein</fullName>
    </submittedName>
</protein>
<evidence type="ECO:0000313" key="3">
    <source>
        <dbReference type="Proteomes" id="UP001163046"/>
    </source>
</evidence>
<gene>
    <name evidence="2" type="ORF">OS493_001804</name>
</gene>
<evidence type="ECO:0000256" key="1">
    <source>
        <dbReference type="SAM" id="SignalP"/>
    </source>
</evidence>
<dbReference type="OrthoDB" id="5958230at2759"/>